<evidence type="ECO:0000313" key="3">
    <source>
        <dbReference type="Proteomes" id="UP000195766"/>
    </source>
</evidence>
<dbReference type="GO" id="GO:0016779">
    <property type="term" value="F:nucleotidyltransferase activity"/>
    <property type="evidence" value="ECO:0007669"/>
    <property type="project" value="UniProtKB-KW"/>
</dbReference>
<accession>A0A1R4F1B2</accession>
<dbReference type="Proteomes" id="UP000195766">
    <property type="component" value="Unassembled WGS sequence"/>
</dbReference>
<name>A0A1R4F1B2_BREDI</name>
<dbReference type="EMBL" id="FUIE01000015">
    <property type="protein sequence ID" value="SJM49700.1"/>
    <property type="molecule type" value="Genomic_DNA"/>
</dbReference>
<feature type="region of interest" description="Disordered" evidence="1">
    <location>
        <begin position="72"/>
        <end position="97"/>
    </location>
</feature>
<proteinExistence type="predicted"/>
<evidence type="ECO:0000256" key="1">
    <source>
        <dbReference type="SAM" id="MobiDB-lite"/>
    </source>
</evidence>
<feature type="region of interest" description="Disordered" evidence="1">
    <location>
        <begin position="24"/>
        <end position="43"/>
    </location>
</feature>
<gene>
    <name evidence="2" type="ORF">FM111_01985</name>
</gene>
<keyword evidence="2" id="KW-0808">Transferase</keyword>
<sequence>MIALSLDEAMRRACDAVKVAPPKRRCSPGRWTRTDSLGKNGKNDAAVKIDDDQKGGFVYNYQTAQGQKFRIDGANDNRPADPKIDAQRRAREAEREAERRQVERICVDIVRGCRTDVHPYLKAKGFPEERGLVCDDPRDFFPSGRLGEMLANALPDAQGPLLIIPGRVGKMITTLQFIAPDGTKKNILRGVMSGASHRIATGRDTWVCEGIATAMTVRAALRLLGVSATVLSAFSASNVGQVAEAIPGSRIAADHDKPVESLEGLGAGEFYARRSGRTWVMPPALGDDFNDMHQREGLRAVALRLREAMG</sequence>
<dbReference type="AlphaFoldDB" id="A0A1R4F1B2"/>
<evidence type="ECO:0000313" key="2">
    <source>
        <dbReference type="EMBL" id="SJM49700.1"/>
    </source>
</evidence>
<dbReference type="EC" id="2.7.7.-" evidence="2"/>
<protein>
    <submittedName>
        <fullName evidence="2">DNA primase, phage-associated</fullName>
        <ecNumber evidence="2">2.7.7.-</ecNumber>
    </submittedName>
</protein>
<reference evidence="2 3" key="1">
    <citation type="submission" date="2017-02" db="EMBL/GenBank/DDBJ databases">
        <authorList>
            <person name="Peterson S.W."/>
        </authorList>
    </citation>
    <scope>NUCLEOTIDE SEQUENCE [LARGE SCALE GENOMIC DNA]</scope>
    <source>
        <strain evidence="2 3">3F5N</strain>
    </source>
</reference>
<dbReference type="RefSeq" id="WP_087139072.1">
    <property type="nucleotide sequence ID" value="NZ_FUIE01000015.1"/>
</dbReference>
<dbReference type="OrthoDB" id="7957942at2"/>
<organism evidence="2 3">
    <name type="scientific">Brevundimonas diminuta 3F5N</name>
    <dbReference type="NCBI Taxonomy" id="1255603"/>
    <lineage>
        <taxon>Bacteria</taxon>
        <taxon>Pseudomonadati</taxon>
        <taxon>Pseudomonadota</taxon>
        <taxon>Alphaproteobacteria</taxon>
        <taxon>Caulobacterales</taxon>
        <taxon>Caulobacteraceae</taxon>
        <taxon>Brevundimonas</taxon>
    </lineage>
</organism>
<keyword evidence="2" id="KW-0548">Nucleotidyltransferase</keyword>